<dbReference type="RefSeq" id="WP_185297138.1">
    <property type="nucleotide sequence ID" value="NZ_CP045702.1"/>
</dbReference>
<organism evidence="6 7">
    <name type="scientific">Streptomyces finlayi</name>
    <dbReference type="NCBI Taxonomy" id="67296"/>
    <lineage>
        <taxon>Bacteria</taxon>
        <taxon>Bacillati</taxon>
        <taxon>Actinomycetota</taxon>
        <taxon>Actinomycetes</taxon>
        <taxon>Kitasatosporales</taxon>
        <taxon>Streptomycetaceae</taxon>
        <taxon>Streptomyces</taxon>
    </lineage>
</organism>
<dbReference type="InterPro" id="IPR002509">
    <property type="entry name" value="NODB_dom"/>
</dbReference>
<proteinExistence type="predicted"/>
<evidence type="ECO:0000259" key="5">
    <source>
        <dbReference type="PROSITE" id="PS51677"/>
    </source>
</evidence>
<evidence type="ECO:0000256" key="1">
    <source>
        <dbReference type="ARBA" id="ARBA00022723"/>
    </source>
</evidence>
<dbReference type="PROSITE" id="PS51318">
    <property type="entry name" value="TAT"/>
    <property type="match status" value="1"/>
</dbReference>
<protein>
    <submittedName>
        <fullName evidence="6">Polysaccharide deacetylase family protein</fullName>
    </submittedName>
</protein>
<dbReference type="InterPro" id="IPR011330">
    <property type="entry name" value="Glyco_hydro/deAcase_b/a-brl"/>
</dbReference>
<dbReference type="EMBL" id="CP045702">
    <property type="protein sequence ID" value="QNE73572.1"/>
    <property type="molecule type" value="Genomic_DNA"/>
</dbReference>
<sequence>MKSDQQPQQRPDRRALLRLALGLGAAATVHLIAADPAATPLRPGGAPPAGGGAAGPPAQAGARPSAYRLQPMTDRTPPRFRRAAPPVRTRPLEELPDLGRSMVLSFDDGPDPRYTPGILATLRKHRVRAMFFVCGEMAVDNQDLLHEMADDGHVVANHSWSHPLIPGLSRAGIRDELGRTSDIVEKTLGEAPLWYRAPYGAWNRNSFEIGAALGMEPLAWTVDTLDWTAPGTGTIVRRVLDGAAPGVVVLSHDAGGDRSQSVAALRRYLPELLADGYRITVPHRM</sequence>
<feature type="signal peptide" evidence="4">
    <location>
        <begin position="1"/>
        <end position="33"/>
    </location>
</feature>
<dbReference type="Gene3D" id="3.20.20.370">
    <property type="entry name" value="Glycoside hydrolase/deacetylase"/>
    <property type="match status" value="1"/>
</dbReference>
<dbReference type="GO" id="GO:0016020">
    <property type="term" value="C:membrane"/>
    <property type="evidence" value="ECO:0007669"/>
    <property type="project" value="TreeGrafter"/>
</dbReference>
<feature type="region of interest" description="Disordered" evidence="3">
    <location>
        <begin position="37"/>
        <end position="63"/>
    </location>
</feature>
<dbReference type="GO" id="GO:0005975">
    <property type="term" value="P:carbohydrate metabolic process"/>
    <property type="evidence" value="ECO:0007669"/>
    <property type="project" value="InterPro"/>
</dbReference>
<dbReference type="PANTHER" id="PTHR10587">
    <property type="entry name" value="GLYCOSYL TRANSFERASE-RELATED"/>
    <property type="match status" value="1"/>
</dbReference>
<keyword evidence="2" id="KW-0378">Hydrolase</keyword>
<dbReference type="SUPFAM" id="SSF88713">
    <property type="entry name" value="Glycoside hydrolase/deacetylase"/>
    <property type="match status" value="1"/>
</dbReference>
<dbReference type="InterPro" id="IPR050248">
    <property type="entry name" value="Polysacc_deacetylase_ArnD"/>
</dbReference>
<feature type="domain" description="NodB homology" evidence="5">
    <location>
        <begin position="100"/>
        <end position="280"/>
    </location>
</feature>
<evidence type="ECO:0000256" key="2">
    <source>
        <dbReference type="ARBA" id="ARBA00022801"/>
    </source>
</evidence>
<evidence type="ECO:0000256" key="3">
    <source>
        <dbReference type="SAM" id="MobiDB-lite"/>
    </source>
</evidence>
<dbReference type="InterPro" id="IPR006311">
    <property type="entry name" value="TAT_signal"/>
</dbReference>
<dbReference type="Pfam" id="PF01522">
    <property type="entry name" value="Polysacc_deac_1"/>
    <property type="match status" value="1"/>
</dbReference>
<dbReference type="GO" id="GO:0046872">
    <property type="term" value="F:metal ion binding"/>
    <property type="evidence" value="ECO:0007669"/>
    <property type="project" value="UniProtKB-KW"/>
</dbReference>
<name>A0A7G7BE07_9ACTN</name>
<keyword evidence="1" id="KW-0479">Metal-binding</keyword>
<gene>
    <name evidence="6" type="ORF">F0344_02140</name>
</gene>
<evidence type="ECO:0000256" key="4">
    <source>
        <dbReference type="SAM" id="SignalP"/>
    </source>
</evidence>
<keyword evidence="4" id="KW-0732">Signal</keyword>
<dbReference type="KEGG" id="sfiy:F0344_02140"/>
<dbReference type="AlphaFoldDB" id="A0A7G7BE07"/>
<accession>A0A7G7BE07</accession>
<evidence type="ECO:0000313" key="7">
    <source>
        <dbReference type="Proteomes" id="UP000515307"/>
    </source>
</evidence>
<evidence type="ECO:0000313" key="6">
    <source>
        <dbReference type="EMBL" id="QNE73572.1"/>
    </source>
</evidence>
<dbReference type="GO" id="GO:0016810">
    <property type="term" value="F:hydrolase activity, acting on carbon-nitrogen (but not peptide) bonds"/>
    <property type="evidence" value="ECO:0007669"/>
    <property type="project" value="InterPro"/>
</dbReference>
<feature type="chain" id="PRO_5038645770" evidence="4">
    <location>
        <begin position="34"/>
        <end position="285"/>
    </location>
</feature>
<reference evidence="7" key="1">
    <citation type="submission" date="2019-10" db="EMBL/GenBank/DDBJ databases">
        <title>Antimicrobial potential of Antarctic Bacteria.</title>
        <authorList>
            <person name="Benaud N."/>
            <person name="Edwards R.J."/>
            <person name="Ferrari B.C."/>
        </authorList>
    </citation>
    <scope>NUCLEOTIDE SEQUENCE [LARGE SCALE GENOMIC DNA]</scope>
    <source>
        <strain evidence="7">NBSH44</strain>
    </source>
</reference>
<keyword evidence="7" id="KW-1185">Reference proteome</keyword>
<dbReference type="PANTHER" id="PTHR10587:SF133">
    <property type="entry name" value="CHITIN DEACETYLASE 1-RELATED"/>
    <property type="match status" value="1"/>
</dbReference>
<dbReference type="CDD" id="cd10917">
    <property type="entry name" value="CE4_NodB_like_6s_7s"/>
    <property type="match status" value="1"/>
</dbReference>
<dbReference type="PROSITE" id="PS51677">
    <property type="entry name" value="NODB"/>
    <property type="match status" value="1"/>
</dbReference>
<dbReference type="Proteomes" id="UP000515307">
    <property type="component" value="Chromosome"/>
</dbReference>